<protein>
    <submittedName>
        <fullName evidence="2">Uncharacterized protein</fullName>
    </submittedName>
</protein>
<reference evidence="2 3" key="1">
    <citation type="submission" date="2019-03" db="EMBL/GenBank/DDBJ databases">
        <title>First draft genome of Liparis tanakae, snailfish: a comprehensive survey of snailfish specific genes.</title>
        <authorList>
            <person name="Kim W."/>
            <person name="Song I."/>
            <person name="Jeong J.-H."/>
            <person name="Kim D."/>
            <person name="Kim S."/>
            <person name="Ryu S."/>
            <person name="Song J.Y."/>
            <person name="Lee S.K."/>
        </authorList>
    </citation>
    <scope>NUCLEOTIDE SEQUENCE [LARGE SCALE GENOMIC DNA]</scope>
    <source>
        <tissue evidence="2">Muscle</tissue>
    </source>
</reference>
<accession>A0A4Z2EVB2</accession>
<comment type="caution">
    <text evidence="2">The sequence shown here is derived from an EMBL/GenBank/DDBJ whole genome shotgun (WGS) entry which is preliminary data.</text>
</comment>
<feature type="region of interest" description="Disordered" evidence="1">
    <location>
        <begin position="39"/>
        <end position="126"/>
    </location>
</feature>
<gene>
    <name evidence="2" type="ORF">EYF80_057034</name>
</gene>
<organism evidence="2 3">
    <name type="scientific">Liparis tanakae</name>
    <name type="common">Tanaka's snailfish</name>
    <dbReference type="NCBI Taxonomy" id="230148"/>
    <lineage>
        <taxon>Eukaryota</taxon>
        <taxon>Metazoa</taxon>
        <taxon>Chordata</taxon>
        <taxon>Craniata</taxon>
        <taxon>Vertebrata</taxon>
        <taxon>Euteleostomi</taxon>
        <taxon>Actinopterygii</taxon>
        <taxon>Neopterygii</taxon>
        <taxon>Teleostei</taxon>
        <taxon>Neoteleostei</taxon>
        <taxon>Acanthomorphata</taxon>
        <taxon>Eupercaria</taxon>
        <taxon>Perciformes</taxon>
        <taxon>Cottioidei</taxon>
        <taxon>Cottales</taxon>
        <taxon>Liparidae</taxon>
        <taxon>Liparis</taxon>
    </lineage>
</organism>
<sequence>MDVIRHHEHARDGARADSEPRSSPAFTSAAACRKLVPSSGVLYGGGVATRPAFKDTHRNSGAVNPLTRLVAPGCFGAESRRSPELQRRRERRPPHSGLHRRSTAAPRPLHGRSTAAPRPLQAPQHN</sequence>
<dbReference type="Proteomes" id="UP000314294">
    <property type="component" value="Unassembled WGS sequence"/>
</dbReference>
<dbReference type="EMBL" id="SRLO01002488">
    <property type="protein sequence ID" value="TNN32805.1"/>
    <property type="molecule type" value="Genomic_DNA"/>
</dbReference>
<evidence type="ECO:0000313" key="3">
    <source>
        <dbReference type="Proteomes" id="UP000314294"/>
    </source>
</evidence>
<feature type="compositionally biased region" description="Basic and acidic residues" evidence="1">
    <location>
        <begin position="78"/>
        <end position="87"/>
    </location>
</feature>
<name>A0A4Z2EVB2_9TELE</name>
<feature type="compositionally biased region" description="Basic and acidic residues" evidence="1">
    <location>
        <begin position="9"/>
        <end position="20"/>
    </location>
</feature>
<feature type="compositionally biased region" description="Basic residues" evidence="1">
    <location>
        <begin position="88"/>
        <end position="102"/>
    </location>
</feature>
<feature type="region of interest" description="Disordered" evidence="1">
    <location>
        <begin position="1"/>
        <end position="27"/>
    </location>
</feature>
<evidence type="ECO:0000313" key="2">
    <source>
        <dbReference type="EMBL" id="TNN32805.1"/>
    </source>
</evidence>
<dbReference type="AlphaFoldDB" id="A0A4Z2EVB2"/>
<keyword evidence="3" id="KW-1185">Reference proteome</keyword>
<proteinExistence type="predicted"/>
<dbReference type="PROSITE" id="PS51257">
    <property type="entry name" value="PROKAR_LIPOPROTEIN"/>
    <property type="match status" value="1"/>
</dbReference>
<evidence type="ECO:0000256" key="1">
    <source>
        <dbReference type="SAM" id="MobiDB-lite"/>
    </source>
</evidence>